<dbReference type="Proteomes" id="UP000187367">
    <property type="component" value="Unassembled WGS sequence"/>
</dbReference>
<evidence type="ECO:0000313" key="3">
    <source>
        <dbReference type="EMBL" id="OMI03289.1"/>
    </source>
</evidence>
<evidence type="ECO:0000313" key="2">
    <source>
        <dbReference type="EMBL" id="KAA6448539.1"/>
    </source>
</evidence>
<dbReference type="EMBL" id="QSND01000004">
    <property type="protein sequence ID" value="KAA6448539.1"/>
    <property type="molecule type" value="Genomic_DNA"/>
</dbReference>
<comment type="caution">
    <text evidence="3">The sequence shown here is derived from an EMBL/GenBank/DDBJ whole genome shotgun (WGS) entry which is preliminary data.</text>
</comment>
<evidence type="ECO:0000313" key="5">
    <source>
        <dbReference type="Proteomes" id="UP000324326"/>
    </source>
</evidence>
<reference evidence="3 4" key="1">
    <citation type="submission" date="2017-01" db="EMBL/GenBank/DDBJ databases">
        <title>Bacillus phylogenomics.</title>
        <authorList>
            <person name="Dunlap C."/>
        </authorList>
    </citation>
    <scope>NUCLEOTIDE SEQUENCE [LARGE SCALE GENOMIC DNA]</scope>
    <source>
        <strain evidence="3 4">NRRL B-41282</strain>
    </source>
</reference>
<feature type="domain" description="DnaJ homologue subfamily C member 28 conserved" evidence="1">
    <location>
        <begin position="12"/>
        <end position="73"/>
    </location>
</feature>
<accession>A0A1R1RWP5</accession>
<protein>
    <submittedName>
        <fullName evidence="2">DUF1992 domain-containing protein</fullName>
    </submittedName>
</protein>
<evidence type="ECO:0000313" key="4">
    <source>
        <dbReference type="Proteomes" id="UP000187367"/>
    </source>
</evidence>
<evidence type="ECO:0000259" key="1">
    <source>
        <dbReference type="Pfam" id="PF09350"/>
    </source>
</evidence>
<dbReference type="Pfam" id="PF09350">
    <property type="entry name" value="DJC28_CD"/>
    <property type="match status" value="1"/>
</dbReference>
<dbReference type="STRING" id="1925020.BTA30_11565"/>
<dbReference type="Proteomes" id="UP000324326">
    <property type="component" value="Unassembled WGS sequence"/>
</dbReference>
<dbReference type="AlphaFoldDB" id="A0A1R1QH30"/>
<name>A0A1R1QH30_9BACI</name>
<organism evidence="3 4">
    <name type="scientific">Bacillus swezeyi</name>
    <dbReference type="NCBI Taxonomy" id="1925020"/>
    <lineage>
        <taxon>Bacteria</taxon>
        <taxon>Bacillati</taxon>
        <taxon>Bacillota</taxon>
        <taxon>Bacilli</taxon>
        <taxon>Bacillales</taxon>
        <taxon>Bacillaceae</taxon>
        <taxon>Bacillus</taxon>
    </lineage>
</organism>
<dbReference type="EMBL" id="MTJL01000029">
    <property type="protein sequence ID" value="OMI03289.1"/>
    <property type="molecule type" value="Genomic_DNA"/>
</dbReference>
<dbReference type="GeneID" id="92791097"/>
<dbReference type="RefSeq" id="WP_076761394.1">
    <property type="nucleotide sequence ID" value="NZ_CP133085.1"/>
</dbReference>
<dbReference type="OrthoDB" id="9798476at2"/>
<proteinExistence type="predicted"/>
<dbReference type="InterPro" id="IPR018961">
    <property type="entry name" value="DnaJ_homolog_subfam-C_membr-28"/>
</dbReference>
<gene>
    <name evidence="3" type="ORF">BW143_14855</name>
    <name evidence="2" type="ORF">DX927_18385</name>
</gene>
<keyword evidence="4" id="KW-1185">Reference proteome</keyword>
<sequence>MSKENDKRYIHWIDQAVKDGLDKDGGIQSLPGFGKPLSKEALHGNALSSTLKNARYLPDWLRLQKDIKQEIEKAITSNQGEEQIDLINRKIKKYNLSCPSQFQKSFVTKQNLENQLKHWS</sequence>
<reference evidence="2 5" key="2">
    <citation type="submission" date="2018-08" db="EMBL/GenBank/DDBJ databases">
        <title>Bacillus phenotypic plasticity.</title>
        <authorList>
            <person name="Hurtado E."/>
        </authorList>
    </citation>
    <scope>NUCLEOTIDE SEQUENCE [LARGE SCALE GENOMIC DNA]</scope>
    <source>
        <strain evidence="2 5">427</strain>
    </source>
</reference>
<accession>A0A1R1QH30</accession>